<dbReference type="Gene3D" id="3.30.379.10">
    <property type="entry name" value="Chitobiase/beta-hexosaminidase domain 2-like"/>
    <property type="match status" value="1"/>
</dbReference>
<dbReference type="EMBL" id="JANBOI010002147">
    <property type="protein sequence ID" value="KAJ1724172.1"/>
    <property type="molecule type" value="Genomic_DNA"/>
</dbReference>
<dbReference type="SUPFAM" id="SSF55545">
    <property type="entry name" value="beta-N-acetylhexosaminidase-like domain"/>
    <property type="match status" value="1"/>
</dbReference>
<evidence type="ECO:0000256" key="6">
    <source>
        <dbReference type="ARBA" id="ARBA00023180"/>
    </source>
</evidence>
<dbReference type="AlphaFoldDB" id="A0A9W7Y5E7"/>
<evidence type="ECO:0000256" key="8">
    <source>
        <dbReference type="SAM" id="SignalP"/>
    </source>
</evidence>
<feature type="signal peptide" evidence="8">
    <location>
        <begin position="1"/>
        <end position="16"/>
    </location>
</feature>
<dbReference type="GO" id="GO:0016020">
    <property type="term" value="C:membrane"/>
    <property type="evidence" value="ECO:0007669"/>
    <property type="project" value="TreeGrafter"/>
</dbReference>
<comment type="catalytic activity">
    <reaction evidence="1">
        <text>Hydrolysis of terminal non-reducing N-acetyl-D-hexosamine residues in N-acetyl-beta-D-hexosaminides.</text>
        <dbReference type="EC" id="3.2.1.52"/>
    </reaction>
</comment>
<dbReference type="EC" id="3.2.1.52" evidence="3"/>
<proteinExistence type="inferred from homology"/>
<dbReference type="Gene3D" id="3.20.20.80">
    <property type="entry name" value="Glycosidases"/>
    <property type="match status" value="1"/>
</dbReference>
<name>A0A9W7Y5E7_9FUNG</name>
<dbReference type="PANTHER" id="PTHR22600">
    <property type="entry name" value="BETA-HEXOSAMINIDASE"/>
    <property type="match status" value="1"/>
</dbReference>
<keyword evidence="6" id="KW-0325">Glycoprotein</keyword>
<evidence type="ECO:0000313" key="12">
    <source>
        <dbReference type="Proteomes" id="UP001143981"/>
    </source>
</evidence>
<dbReference type="GO" id="GO:0030203">
    <property type="term" value="P:glycosaminoglycan metabolic process"/>
    <property type="evidence" value="ECO:0007669"/>
    <property type="project" value="TreeGrafter"/>
</dbReference>
<dbReference type="Pfam" id="PF14845">
    <property type="entry name" value="Glycohydro_20b2"/>
    <property type="match status" value="1"/>
</dbReference>
<dbReference type="InterPro" id="IPR029018">
    <property type="entry name" value="Hex-like_dom2"/>
</dbReference>
<gene>
    <name evidence="11" type="primary">NAG1_5</name>
    <name evidence="11" type="ORF">LPJ61_005764</name>
</gene>
<evidence type="ECO:0000256" key="7">
    <source>
        <dbReference type="ARBA" id="ARBA00023295"/>
    </source>
</evidence>
<feature type="domain" description="Beta-hexosaminidase eukaryotic type N-terminal" evidence="10">
    <location>
        <begin position="18"/>
        <end position="134"/>
    </location>
</feature>
<sequence length="221" mass="23732">MRIAVALAGVLACVAADVWPIPAVLTTGNDTTAVLNVPAFAGNISSPILDDALARYSAIIAKEAFTPPADYKMKAPDTKGELSTLEVKVGSSDDSLSLETDESYTLDVPVSGKATLTARTVFGALRGLETFSQLVVSYNGAHVIRGTPVHIEDRPALAHRGLMLDTARNYYALADIKRTLDAMSYNKMNVFHWHIVDAQSWPVESKAYPELQSNGAYASSM</sequence>
<dbReference type="OrthoDB" id="428480at2759"/>
<feature type="chain" id="PRO_5040750018" description="beta-N-acetylhexosaminidase" evidence="8">
    <location>
        <begin position="17"/>
        <end position="221"/>
    </location>
</feature>
<dbReference type="Proteomes" id="UP001143981">
    <property type="component" value="Unassembled WGS sequence"/>
</dbReference>
<evidence type="ECO:0000256" key="4">
    <source>
        <dbReference type="ARBA" id="ARBA00022729"/>
    </source>
</evidence>
<keyword evidence="12" id="KW-1185">Reference proteome</keyword>
<dbReference type="GO" id="GO:0004563">
    <property type="term" value="F:beta-N-acetylhexosaminidase activity"/>
    <property type="evidence" value="ECO:0007669"/>
    <property type="project" value="UniProtKB-EC"/>
</dbReference>
<dbReference type="PANTHER" id="PTHR22600:SF26">
    <property type="entry name" value="BETA-N-ACETYLHEXOSAMINIDASE"/>
    <property type="match status" value="1"/>
</dbReference>
<comment type="caution">
    <text evidence="11">The sequence shown here is derived from an EMBL/GenBank/DDBJ whole genome shotgun (WGS) entry which is preliminary data.</text>
</comment>
<evidence type="ECO:0000256" key="2">
    <source>
        <dbReference type="ARBA" id="ARBA00006285"/>
    </source>
</evidence>
<dbReference type="InterPro" id="IPR017853">
    <property type="entry name" value="GH"/>
</dbReference>
<organism evidence="11 12">
    <name type="scientific">Coemansia biformis</name>
    <dbReference type="NCBI Taxonomy" id="1286918"/>
    <lineage>
        <taxon>Eukaryota</taxon>
        <taxon>Fungi</taxon>
        <taxon>Fungi incertae sedis</taxon>
        <taxon>Zoopagomycota</taxon>
        <taxon>Kickxellomycotina</taxon>
        <taxon>Kickxellomycetes</taxon>
        <taxon>Kickxellales</taxon>
        <taxon>Kickxellaceae</taxon>
        <taxon>Coemansia</taxon>
    </lineage>
</organism>
<evidence type="ECO:0000256" key="1">
    <source>
        <dbReference type="ARBA" id="ARBA00001231"/>
    </source>
</evidence>
<evidence type="ECO:0000259" key="9">
    <source>
        <dbReference type="Pfam" id="PF00728"/>
    </source>
</evidence>
<keyword evidence="5 11" id="KW-0378">Hydrolase</keyword>
<evidence type="ECO:0000256" key="5">
    <source>
        <dbReference type="ARBA" id="ARBA00022801"/>
    </source>
</evidence>
<dbReference type="GO" id="GO:0005975">
    <property type="term" value="P:carbohydrate metabolic process"/>
    <property type="evidence" value="ECO:0007669"/>
    <property type="project" value="InterPro"/>
</dbReference>
<reference evidence="11" key="1">
    <citation type="submission" date="2022-07" db="EMBL/GenBank/DDBJ databases">
        <title>Phylogenomic reconstructions and comparative analyses of Kickxellomycotina fungi.</title>
        <authorList>
            <person name="Reynolds N.K."/>
            <person name="Stajich J.E."/>
            <person name="Barry K."/>
            <person name="Grigoriev I.V."/>
            <person name="Crous P."/>
            <person name="Smith M.E."/>
        </authorList>
    </citation>
    <scope>NUCLEOTIDE SEQUENCE</scope>
    <source>
        <strain evidence="11">BCRC 34381</strain>
    </source>
</reference>
<evidence type="ECO:0000259" key="10">
    <source>
        <dbReference type="Pfam" id="PF14845"/>
    </source>
</evidence>
<comment type="similarity">
    <text evidence="2">Belongs to the glycosyl hydrolase 20 family.</text>
</comment>
<evidence type="ECO:0000313" key="11">
    <source>
        <dbReference type="EMBL" id="KAJ1724172.1"/>
    </source>
</evidence>
<dbReference type="SUPFAM" id="SSF51445">
    <property type="entry name" value="(Trans)glycosidases"/>
    <property type="match status" value="1"/>
</dbReference>
<dbReference type="InterPro" id="IPR029019">
    <property type="entry name" value="HEX_eukaryotic_N"/>
</dbReference>
<dbReference type="Pfam" id="PF00728">
    <property type="entry name" value="Glyco_hydro_20"/>
    <property type="match status" value="1"/>
</dbReference>
<dbReference type="GO" id="GO:0016853">
    <property type="term" value="F:isomerase activity"/>
    <property type="evidence" value="ECO:0007669"/>
    <property type="project" value="UniProtKB-KW"/>
</dbReference>
<dbReference type="InterPro" id="IPR025705">
    <property type="entry name" value="Beta_hexosaminidase_sua/sub"/>
</dbReference>
<feature type="non-terminal residue" evidence="11">
    <location>
        <position position="221"/>
    </location>
</feature>
<feature type="domain" description="Glycoside hydrolase family 20 catalytic" evidence="9">
    <location>
        <begin position="158"/>
        <end position="220"/>
    </location>
</feature>
<keyword evidence="11" id="KW-0413">Isomerase</keyword>
<keyword evidence="4 8" id="KW-0732">Signal</keyword>
<evidence type="ECO:0000256" key="3">
    <source>
        <dbReference type="ARBA" id="ARBA00012663"/>
    </source>
</evidence>
<protein>
    <recommendedName>
        <fullName evidence="3">beta-N-acetylhexosaminidase</fullName>
        <ecNumber evidence="3">3.2.1.52</ecNumber>
    </recommendedName>
</protein>
<keyword evidence="7 11" id="KW-0326">Glycosidase</keyword>
<accession>A0A9W7Y5E7</accession>
<dbReference type="InterPro" id="IPR015883">
    <property type="entry name" value="Glyco_hydro_20_cat"/>
</dbReference>
<dbReference type="PRINTS" id="PR00738">
    <property type="entry name" value="GLHYDRLASE20"/>
</dbReference>